<organism evidence="2 3">
    <name type="scientific">Aquarana catesbeiana</name>
    <name type="common">American bullfrog</name>
    <name type="synonym">Rana catesbeiana</name>
    <dbReference type="NCBI Taxonomy" id="8400"/>
    <lineage>
        <taxon>Eukaryota</taxon>
        <taxon>Metazoa</taxon>
        <taxon>Chordata</taxon>
        <taxon>Craniata</taxon>
        <taxon>Vertebrata</taxon>
        <taxon>Euteleostomi</taxon>
        <taxon>Amphibia</taxon>
        <taxon>Batrachia</taxon>
        <taxon>Anura</taxon>
        <taxon>Neobatrachia</taxon>
        <taxon>Ranoidea</taxon>
        <taxon>Ranidae</taxon>
        <taxon>Aquarana</taxon>
    </lineage>
</organism>
<dbReference type="GO" id="GO:0005615">
    <property type="term" value="C:extracellular space"/>
    <property type="evidence" value="ECO:0007669"/>
    <property type="project" value="TreeGrafter"/>
</dbReference>
<evidence type="ECO:0000256" key="1">
    <source>
        <dbReference type="SAM" id="SignalP"/>
    </source>
</evidence>
<evidence type="ECO:0000313" key="3">
    <source>
        <dbReference type="Proteomes" id="UP000228934"/>
    </source>
</evidence>
<reference evidence="3" key="1">
    <citation type="journal article" date="2017" name="Nat. Commun.">
        <title>The North American bullfrog draft genome provides insight into hormonal regulation of long noncoding RNA.</title>
        <authorList>
            <person name="Hammond S.A."/>
            <person name="Warren R.L."/>
            <person name="Vandervalk B.P."/>
            <person name="Kucuk E."/>
            <person name="Khan H."/>
            <person name="Gibb E.A."/>
            <person name="Pandoh P."/>
            <person name="Kirk H."/>
            <person name="Zhao Y."/>
            <person name="Jones M."/>
            <person name="Mungall A.J."/>
            <person name="Coope R."/>
            <person name="Pleasance S."/>
            <person name="Moore R.A."/>
            <person name="Holt R.A."/>
            <person name="Round J.M."/>
            <person name="Ohora S."/>
            <person name="Walle B.V."/>
            <person name="Veldhoen N."/>
            <person name="Helbing C.C."/>
            <person name="Birol I."/>
        </authorList>
    </citation>
    <scope>NUCLEOTIDE SEQUENCE [LARGE SCALE GENOMIC DNA]</scope>
</reference>
<keyword evidence="1" id="KW-0732">Signal</keyword>
<sequence>MGPVKCLLLAAVCIQVSSMPLSTQLSEEEEKVTRCIMEVLAESLSKQGPERVSSGCIRLLREGHVSFYFSLPFHIQSHNASFTIPILNVYQ</sequence>
<feature type="signal peptide" evidence="1">
    <location>
        <begin position="1"/>
        <end position="18"/>
    </location>
</feature>
<accession>A0A2G9SJ37</accession>
<dbReference type="Proteomes" id="UP000228934">
    <property type="component" value="Unassembled WGS sequence"/>
</dbReference>
<dbReference type="InterPro" id="IPR001819">
    <property type="entry name" value="Chromogranin_AB"/>
</dbReference>
<gene>
    <name evidence="2" type="ORF">AB205_0072530</name>
</gene>
<keyword evidence="3" id="KW-1185">Reference proteome</keyword>
<dbReference type="AlphaFoldDB" id="A0A2G9SJ37"/>
<name>A0A2G9SJ37_AQUCT</name>
<feature type="chain" id="PRO_5013769142" evidence="1">
    <location>
        <begin position="19"/>
        <end position="91"/>
    </location>
</feature>
<protein>
    <submittedName>
        <fullName evidence="2">Uncharacterized protein</fullName>
    </submittedName>
</protein>
<evidence type="ECO:0000313" key="2">
    <source>
        <dbReference type="EMBL" id="PIO40187.1"/>
    </source>
</evidence>
<dbReference type="GO" id="GO:0030141">
    <property type="term" value="C:secretory granule"/>
    <property type="evidence" value="ECO:0007669"/>
    <property type="project" value="InterPro"/>
</dbReference>
<proteinExistence type="predicted"/>
<dbReference type="EMBL" id="KV924333">
    <property type="protein sequence ID" value="PIO40187.1"/>
    <property type="molecule type" value="Genomic_DNA"/>
</dbReference>
<dbReference type="PANTHER" id="PTHR10583">
    <property type="entry name" value="CHROMOGRANIN"/>
    <property type="match status" value="1"/>
</dbReference>
<dbReference type="OrthoDB" id="9948620at2759"/>